<dbReference type="AlphaFoldDB" id="A0A1I3QST2"/>
<organism evidence="1 2">
    <name type="scientific">Myroides guanonis</name>
    <dbReference type="NCBI Taxonomy" id="1150112"/>
    <lineage>
        <taxon>Bacteria</taxon>
        <taxon>Pseudomonadati</taxon>
        <taxon>Bacteroidota</taxon>
        <taxon>Flavobacteriia</taxon>
        <taxon>Flavobacteriales</taxon>
        <taxon>Flavobacteriaceae</taxon>
        <taxon>Myroides</taxon>
    </lineage>
</organism>
<dbReference type="RefSeq" id="WP_090678718.1">
    <property type="nucleotide sequence ID" value="NZ_FORU01000006.1"/>
</dbReference>
<accession>A0A1I3QST2</accession>
<dbReference type="PROSITE" id="PS51257">
    <property type="entry name" value="PROKAR_LIPOPROTEIN"/>
    <property type="match status" value="1"/>
</dbReference>
<name>A0A1I3QST2_9FLAO</name>
<dbReference type="STRING" id="1150112.SAMN04487893_10679"/>
<sequence length="165" mass="18514">MIKYFSVLFLFGIAMVSCKKDNKVVEITKKMENFEFFGDSISSDRVLSSSEMLDFYNNLKTGDTVSVAFESVIKEVCQRKGCWMNVGLNDSVSSFVRFTDYAFFVPMNAANQKVIMEGKAFVDVVSVDELRHFAEDAGKSSEEIAEITEPKITFAFKADGVAIEK</sequence>
<proteinExistence type="predicted"/>
<evidence type="ECO:0008006" key="3">
    <source>
        <dbReference type="Google" id="ProtNLM"/>
    </source>
</evidence>
<reference evidence="2" key="1">
    <citation type="submission" date="2016-10" db="EMBL/GenBank/DDBJ databases">
        <authorList>
            <person name="Varghese N."/>
            <person name="Submissions S."/>
        </authorList>
    </citation>
    <scope>NUCLEOTIDE SEQUENCE [LARGE SCALE GENOMIC DNA]</scope>
    <source>
        <strain evidence="2">DSM 26542</strain>
    </source>
</reference>
<evidence type="ECO:0000313" key="2">
    <source>
        <dbReference type="Proteomes" id="UP000243887"/>
    </source>
</evidence>
<dbReference type="EMBL" id="FORU01000006">
    <property type="protein sequence ID" value="SFJ36157.1"/>
    <property type="molecule type" value="Genomic_DNA"/>
</dbReference>
<dbReference type="Pfam" id="PF16267">
    <property type="entry name" value="DUF4920"/>
    <property type="match status" value="1"/>
</dbReference>
<protein>
    <recommendedName>
        <fullName evidence="3">DUF4920 domain-containing protein</fullName>
    </recommendedName>
</protein>
<keyword evidence="2" id="KW-1185">Reference proteome</keyword>
<dbReference type="Proteomes" id="UP000243887">
    <property type="component" value="Unassembled WGS sequence"/>
</dbReference>
<gene>
    <name evidence="1" type="ORF">SAMN04487893_10679</name>
</gene>
<evidence type="ECO:0000313" key="1">
    <source>
        <dbReference type="EMBL" id="SFJ36157.1"/>
    </source>
</evidence>
<dbReference type="InterPro" id="IPR032577">
    <property type="entry name" value="DUF4920"/>
</dbReference>
<dbReference type="OrthoDB" id="129527at2"/>